<dbReference type="PANTHER" id="PTHR31449:SF3">
    <property type="entry name" value="UPF0598 PROTEIN C8ORF82"/>
    <property type="match status" value="1"/>
</dbReference>
<dbReference type="Proteomes" id="UP001431783">
    <property type="component" value="Unassembled WGS sequence"/>
</dbReference>
<accession>A0AAW1V7B0</accession>
<comment type="similarity">
    <text evidence="1">Belongs to the UPF0598 family.</text>
</comment>
<dbReference type="PANTHER" id="PTHR31449">
    <property type="entry name" value="UPF0598 PROTEIN C8ORF82"/>
    <property type="match status" value="1"/>
</dbReference>
<dbReference type="EMBL" id="JARQZJ010000121">
    <property type="protein sequence ID" value="KAK9888861.1"/>
    <property type="molecule type" value="Genomic_DNA"/>
</dbReference>
<comment type="caution">
    <text evidence="2">The sequence shown here is derived from an EMBL/GenBank/DDBJ whole genome shotgun (WGS) entry which is preliminary data.</text>
</comment>
<gene>
    <name evidence="2" type="ORF">WA026_001082</name>
</gene>
<protein>
    <submittedName>
        <fullName evidence="2">Uncharacterized protein</fullName>
    </submittedName>
</protein>
<sequence>MLGPNKTDRYREFPLLSKCGKERNFVRCDDCAFVFTHILEKKTPDGTTEMHLAYNHADSLLSLKFEPEKVLMIPETGRVYHPAPERVGSIGLIRSKLAIELSKSFTFKNGETNPPTEFTFMNKTYTLDSKWYKKKL</sequence>
<reference evidence="2 3" key="1">
    <citation type="submission" date="2023-03" db="EMBL/GenBank/DDBJ databases">
        <title>Genome insight into feeding habits of ladybird beetles.</title>
        <authorList>
            <person name="Li H.-S."/>
            <person name="Huang Y.-H."/>
            <person name="Pang H."/>
        </authorList>
    </citation>
    <scope>NUCLEOTIDE SEQUENCE [LARGE SCALE GENOMIC DNA]</scope>
    <source>
        <strain evidence="2">SYSU_2023b</strain>
        <tissue evidence="2">Whole body</tissue>
    </source>
</reference>
<dbReference type="AlphaFoldDB" id="A0AAW1V7B0"/>
<evidence type="ECO:0000313" key="2">
    <source>
        <dbReference type="EMBL" id="KAK9888861.1"/>
    </source>
</evidence>
<evidence type="ECO:0000256" key="1">
    <source>
        <dbReference type="ARBA" id="ARBA00006322"/>
    </source>
</evidence>
<keyword evidence="3" id="KW-1185">Reference proteome</keyword>
<evidence type="ECO:0000313" key="3">
    <source>
        <dbReference type="Proteomes" id="UP001431783"/>
    </source>
</evidence>
<proteinExistence type="inferred from homology"/>
<name>A0AAW1V7B0_9CUCU</name>
<dbReference type="InterPro" id="IPR028108">
    <property type="entry name" value="DUF4505"/>
</dbReference>
<organism evidence="2 3">
    <name type="scientific">Henosepilachna vigintioctopunctata</name>
    <dbReference type="NCBI Taxonomy" id="420089"/>
    <lineage>
        <taxon>Eukaryota</taxon>
        <taxon>Metazoa</taxon>
        <taxon>Ecdysozoa</taxon>
        <taxon>Arthropoda</taxon>
        <taxon>Hexapoda</taxon>
        <taxon>Insecta</taxon>
        <taxon>Pterygota</taxon>
        <taxon>Neoptera</taxon>
        <taxon>Endopterygota</taxon>
        <taxon>Coleoptera</taxon>
        <taxon>Polyphaga</taxon>
        <taxon>Cucujiformia</taxon>
        <taxon>Coccinelloidea</taxon>
        <taxon>Coccinellidae</taxon>
        <taxon>Epilachninae</taxon>
        <taxon>Epilachnini</taxon>
        <taxon>Henosepilachna</taxon>
    </lineage>
</organism>
<dbReference type="Pfam" id="PF14956">
    <property type="entry name" value="DUF4505"/>
    <property type="match status" value="1"/>
</dbReference>